<dbReference type="Proteomes" id="UP001367508">
    <property type="component" value="Unassembled WGS sequence"/>
</dbReference>
<proteinExistence type="predicted"/>
<sequence>MSIGPISKARARKLQKEVEVLLNLQEELLQDPTFPMDLCVFVNKSNGFNGCKTANLFWVGIIDFDG</sequence>
<dbReference type="AlphaFoldDB" id="A0AAN9N042"/>
<evidence type="ECO:0000313" key="2">
    <source>
        <dbReference type="Proteomes" id="UP001367508"/>
    </source>
</evidence>
<name>A0AAN9N042_CANGL</name>
<accession>A0AAN9N042</accession>
<dbReference type="EMBL" id="JAYMYQ010000001">
    <property type="protein sequence ID" value="KAK7360788.1"/>
    <property type="molecule type" value="Genomic_DNA"/>
</dbReference>
<reference evidence="1 2" key="1">
    <citation type="submission" date="2024-01" db="EMBL/GenBank/DDBJ databases">
        <title>The genomes of 5 underutilized Papilionoideae crops provide insights into root nodulation and disease resistanc.</title>
        <authorList>
            <person name="Jiang F."/>
        </authorList>
    </citation>
    <scope>NUCLEOTIDE SEQUENCE [LARGE SCALE GENOMIC DNA]</scope>
    <source>
        <strain evidence="1">LVBAO_FW01</strain>
        <tissue evidence="1">Leaves</tissue>
    </source>
</reference>
<evidence type="ECO:0000313" key="1">
    <source>
        <dbReference type="EMBL" id="KAK7360788.1"/>
    </source>
</evidence>
<gene>
    <name evidence="1" type="ORF">VNO77_02802</name>
</gene>
<keyword evidence="2" id="KW-1185">Reference proteome</keyword>
<protein>
    <submittedName>
        <fullName evidence="1">Uncharacterized protein</fullName>
    </submittedName>
</protein>
<comment type="caution">
    <text evidence="1">The sequence shown here is derived from an EMBL/GenBank/DDBJ whole genome shotgun (WGS) entry which is preliminary data.</text>
</comment>
<organism evidence="1 2">
    <name type="scientific">Canavalia gladiata</name>
    <name type="common">Sword bean</name>
    <name type="synonym">Dolichos gladiatus</name>
    <dbReference type="NCBI Taxonomy" id="3824"/>
    <lineage>
        <taxon>Eukaryota</taxon>
        <taxon>Viridiplantae</taxon>
        <taxon>Streptophyta</taxon>
        <taxon>Embryophyta</taxon>
        <taxon>Tracheophyta</taxon>
        <taxon>Spermatophyta</taxon>
        <taxon>Magnoliopsida</taxon>
        <taxon>eudicotyledons</taxon>
        <taxon>Gunneridae</taxon>
        <taxon>Pentapetalae</taxon>
        <taxon>rosids</taxon>
        <taxon>fabids</taxon>
        <taxon>Fabales</taxon>
        <taxon>Fabaceae</taxon>
        <taxon>Papilionoideae</taxon>
        <taxon>50 kb inversion clade</taxon>
        <taxon>NPAAA clade</taxon>
        <taxon>indigoferoid/millettioid clade</taxon>
        <taxon>Phaseoleae</taxon>
        <taxon>Canavalia</taxon>
    </lineage>
</organism>